<dbReference type="PANTHER" id="PTHR11552:SF138">
    <property type="entry name" value="DEHYDROGENASE PKFF-RELATED"/>
    <property type="match status" value="1"/>
</dbReference>
<evidence type="ECO:0000256" key="1">
    <source>
        <dbReference type="ARBA" id="ARBA00001974"/>
    </source>
</evidence>
<dbReference type="Pfam" id="PF00732">
    <property type="entry name" value="GMC_oxred_N"/>
    <property type="match status" value="1"/>
</dbReference>
<dbReference type="InterPro" id="IPR012132">
    <property type="entry name" value="GMC_OxRdtase"/>
</dbReference>
<dbReference type="EMBL" id="CAJPDS010000140">
    <property type="protein sequence ID" value="CAF9939872.1"/>
    <property type="molecule type" value="Genomic_DNA"/>
</dbReference>
<dbReference type="OrthoDB" id="269227at2759"/>
<dbReference type="Gene3D" id="4.10.450.10">
    <property type="entry name" value="Glucose Oxidase, domain 2"/>
    <property type="match status" value="1"/>
</dbReference>
<sequence>MKVDFCTIVSGTVGSYKKWADAVGDQSFTFDNLLPYFKKSIKFTPPNLAKLGPGVTVPYDPSAFGQGGPVHVSYSNFYQPISPYINKAFKALGLNQILGFNSGKLIGYSHLTDAIDPQAETRSSAETSFLAEAVQTTTLQIYKQTLAKKIVFSGKKATGVQVTNAGVPYTISARKEVSLAAGVVSEQSGARVGPKASLSKLGITSVSDLKGVGQNLWVRCKTLQTS</sequence>
<dbReference type="InterPro" id="IPR000172">
    <property type="entry name" value="GMC_OxRdtase_N"/>
</dbReference>
<evidence type="ECO:0000313" key="7">
    <source>
        <dbReference type="EMBL" id="CAF9939872.1"/>
    </source>
</evidence>
<proteinExistence type="inferred from homology"/>
<feature type="domain" description="Glucose-methanol-choline oxidoreductase N-terminal" evidence="6">
    <location>
        <begin position="8"/>
        <end position="185"/>
    </location>
</feature>
<gene>
    <name evidence="7" type="ORF">HETSPECPRED_002081</name>
</gene>
<keyword evidence="5" id="KW-0560">Oxidoreductase</keyword>
<evidence type="ECO:0000256" key="2">
    <source>
        <dbReference type="ARBA" id="ARBA00010790"/>
    </source>
</evidence>
<evidence type="ECO:0000313" key="8">
    <source>
        <dbReference type="Proteomes" id="UP000664521"/>
    </source>
</evidence>
<dbReference type="Proteomes" id="UP000664521">
    <property type="component" value="Unassembled WGS sequence"/>
</dbReference>
<keyword evidence="4" id="KW-0274">FAD</keyword>
<comment type="similarity">
    <text evidence="2">Belongs to the GMC oxidoreductase family.</text>
</comment>
<accession>A0A8H3PFR5</accession>
<name>A0A8H3PFR5_9LECA</name>
<dbReference type="PANTHER" id="PTHR11552">
    <property type="entry name" value="GLUCOSE-METHANOL-CHOLINE GMC OXIDOREDUCTASE"/>
    <property type="match status" value="1"/>
</dbReference>
<reference evidence="7" key="1">
    <citation type="submission" date="2021-03" db="EMBL/GenBank/DDBJ databases">
        <authorList>
            <person name="Tagirdzhanova G."/>
        </authorList>
    </citation>
    <scope>NUCLEOTIDE SEQUENCE</scope>
</reference>
<organism evidence="7 8">
    <name type="scientific">Heterodermia speciosa</name>
    <dbReference type="NCBI Taxonomy" id="116794"/>
    <lineage>
        <taxon>Eukaryota</taxon>
        <taxon>Fungi</taxon>
        <taxon>Dikarya</taxon>
        <taxon>Ascomycota</taxon>
        <taxon>Pezizomycotina</taxon>
        <taxon>Lecanoromycetes</taxon>
        <taxon>OSLEUM clade</taxon>
        <taxon>Lecanoromycetidae</taxon>
        <taxon>Caliciales</taxon>
        <taxon>Physciaceae</taxon>
        <taxon>Heterodermia</taxon>
    </lineage>
</organism>
<evidence type="ECO:0000256" key="4">
    <source>
        <dbReference type="ARBA" id="ARBA00022827"/>
    </source>
</evidence>
<evidence type="ECO:0000256" key="5">
    <source>
        <dbReference type="ARBA" id="ARBA00023002"/>
    </source>
</evidence>
<protein>
    <recommendedName>
        <fullName evidence="6">Glucose-methanol-choline oxidoreductase N-terminal domain-containing protein</fullName>
    </recommendedName>
</protein>
<evidence type="ECO:0000256" key="3">
    <source>
        <dbReference type="ARBA" id="ARBA00022630"/>
    </source>
</evidence>
<comment type="cofactor">
    <cofactor evidence="1">
        <name>FAD</name>
        <dbReference type="ChEBI" id="CHEBI:57692"/>
    </cofactor>
</comment>
<keyword evidence="8" id="KW-1185">Reference proteome</keyword>
<comment type="caution">
    <text evidence="7">The sequence shown here is derived from an EMBL/GenBank/DDBJ whole genome shotgun (WGS) entry which is preliminary data.</text>
</comment>
<dbReference type="InterPro" id="IPR027424">
    <property type="entry name" value="Glucose_Oxidase_domain_2"/>
</dbReference>
<dbReference type="Gene3D" id="3.30.560.10">
    <property type="entry name" value="Glucose Oxidase, domain 3"/>
    <property type="match status" value="1"/>
</dbReference>
<dbReference type="Gene3D" id="3.50.50.60">
    <property type="entry name" value="FAD/NAD(P)-binding domain"/>
    <property type="match status" value="1"/>
</dbReference>
<dbReference type="InterPro" id="IPR036188">
    <property type="entry name" value="FAD/NAD-bd_sf"/>
</dbReference>
<keyword evidence="3" id="KW-0285">Flavoprotein</keyword>
<evidence type="ECO:0000259" key="6">
    <source>
        <dbReference type="Pfam" id="PF00732"/>
    </source>
</evidence>
<dbReference type="AlphaFoldDB" id="A0A8H3PFR5"/>
<dbReference type="SUPFAM" id="SSF51905">
    <property type="entry name" value="FAD/NAD(P)-binding domain"/>
    <property type="match status" value="1"/>
</dbReference>
<dbReference type="GO" id="GO:0016614">
    <property type="term" value="F:oxidoreductase activity, acting on CH-OH group of donors"/>
    <property type="evidence" value="ECO:0007669"/>
    <property type="project" value="InterPro"/>
</dbReference>
<dbReference type="GO" id="GO:0050660">
    <property type="term" value="F:flavin adenine dinucleotide binding"/>
    <property type="evidence" value="ECO:0007669"/>
    <property type="project" value="InterPro"/>
</dbReference>
<dbReference type="GO" id="GO:0044550">
    <property type="term" value="P:secondary metabolite biosynthetic process"/>
    <property type="evidence" value="ECO:0007669"/>
    <property type="project" value="TreeGrafter"/>
</dbReference>